<feature type="compositionally biased region" description="Basic and acidic residues" evidence="1">
    <location>
        <begin position="191"/>
        <end position="208"/>
    </location>
</feature>
<dbReference type="AlphaFoldDB" id="A0AA38KRW1"/>
<feature type="chain" id="PRO_5041389957" evidence="2">
    <location>
        <begin position="25"/>
        <end position="208"/>
    </location>
</feature>
<evidence type="ECO:0000313" key="4">
    <source>
        <dbReference type="Proteomes" id="UP001163798"/>
    </source>
</evidence>
<keyword evidence="4" id="KW-1185">Reference proteome</keyword>
<reference evidence="3" key="1">
    <citation type="submission" date="2022-08" db="EMBL/GenBank/DDBJ databases">
        <authorList>
            <consortium name="DOE Joint Genome Institute"/>
            <person name="Min B."/>
            <person name="Riley R."/>
            <person name="Sierra-Patev S."/>
            <person name="Naranjo-Ortiz M."/>
            <person name="Looney B."/>
            <person name="Konkel Z."/>
            <person name="Slot J.C."/>
            <person name="Sakamoto Y."/>
            <person name="Steenwyk J.L."/>
            <person name="Rokas A."/>
            <person name="Carro J."/>
            <person name="Camarero S."/>
            <person name="Ferreira P."/>
            <person name="Molpeceres G."/>
            <person name="Ruiz-Duenas F.J."/>
            <person name="Serrano A."/>
            <person name="Henrissat B."/>
            <person name="Drula E."/>
            <person name="Hughes K.W."/>
            <person name="Mata J.L."/>
            <person name="Ishikawa N.K."/>
            <person name="Vargas-Isla R."/>
            <person name="Ushijima S."/>
            <person name="Smith C.A."/>
            <person name="Ahrendt S."/>
            <person name="Andreopoulos W."/>
            <person name="He G."/>
            <person name="Labutti K."/>
            <person name="Lipzen A."/>
            <person name="Ng V."/>
            <person name="Sandor L."/>
            <person name="Barry K."/>
            <person name="Martinez A.T."/>
            <person name="Xiao Y."/>
            <person name="Gibbons J.G."/>
            <person name="Terashima K."/>
            <person name="Hibbett D.S."/>
            <person name="Grigoriev I.V."/>
        </authorList>
    </citation>
    <scope>NUCLEOTIDE SEQUENCE</scope>
    <source>
        <strain evidence="3">TFB10291</strain>
    </source>
</reference>
<protein>
    <submittedName>
        <fullName evidence="3">Uncharacterized protein</fullName>
    </submittedName>
</protein>
<gene>
    <name evidence="3" type="ORF">GGU10DRAFT_331702</name>
</gene>
<sequence>MRFSLLLNFWTACLVIGLISVVCAAPRPVDNAMASLSDDQSLPPSSPFSTTVEIQPRSSLKRIDVTFLYPDERLTTDNEDAWAQIVIRALIKEAAGVLDIQVRAMPWVHFYNYPGHWTRDMVLEAELFGPDVCKQKDLRKPQDCTLRAARGSPGYYEMEIRNGAGDSVFWKDQISVEEEVERYNARVKKQTQREQKQRLKDRFRPTHY</sequence>
<feature type="region of interest" description="Disordered" evidence="1">
    <location>
        <begin position="188"/>
        <end position="208"/>
    </location>
</feature>
<evidence type="ECO:0000256" key="1">
    <source>
        <dbReference type="SAM" id="MobiDB-lite"/>
    </source>
</evidence>
<accession>A0AA38KRW1</accession>
<proteinExistence type="predicted"/>
<keyword evidence="2" id="KW-0732">Signal</keyword>
<dbReference type="EMBL" id="MU793296">
    <property type="protein sequence ID" value="KAJ3787230.1"/>
    <property type="molecule type" value="Genomic_DNA"/>
</dbReference>
<evidence type="ECO:0000256" key="2">
    <source>
        <dbReference type="SAM" id="SignalP"/>
    </source>
</evidence>
<feature type="signal peptide" evidence="2">
    <location>
        <begin position="1"/>
        <end position="24"/>
    </location>
</feature>
<dbReference type="Proteomes" id="UP001163798">
    <property type="component" value="Unassembled WGS sequence"/>
</dbReference>
<name>A0AA38KRW1_9AGAR</name>
<evidence type="ECO:0000313" key="3">
    <source>
        <dbReference type="EMBL" id="KAJ3787230.1"/>
    </source>
</evidence>
<comment type="caution">
    <text evidence="3">The sequence shown here is derived from an EMBL/GenBank/DDBJ whole genome shotgun (WGS) entry which is preliminary data.</text>
</comment>
<organism evidence="3 4">
    <name type="scientific">Lentinula aff. detonsa</name>
    <dbReference type="NCBI Taxonomy" id="2804958"/>
    <lineage>
        <taxon>Eukaryota</taxon>
        <taxon>Fungi</taxon>
        <taxon>Dikarya</taxon>
        <taxon>Basidiomycota</taxon>
        <taxon>Agaricomycotina</taxon>
        <taxon>Agaricomycetes</taxon>
        <taxon>Agaricomycetidae</taxon>
        <taxon>Agaricales</taxon>
        <taxon>Marasmiineae</taxon>
        <taxon>Omphalotaceae</taxon>
        <taxon>Lentinula</taxon>
    </lineage>
</organism>